<comment type="caution">
    <text evidence="2">The sequence shown here is derived from an EMBL/GenBank/DDBJ whole genome shotgun (WGS) entry which is preliminary data.</text>
</comment>
<dbReference type="Proteomes" id="UP000648984">
    <property type="component" value="Unassembled WGS sequence"/>
</dbReference>
<organism evidence="2 3">
    <name type="scientific">Aromatoleum diolicum</name>
    <dbReference type="NCBI Taxonomy" id="75796"/>
    <lineage>
        <taxon>Bacteria</taxon>
        <taxon>Pseudomonadati</taxon>
        <taxon>Pseudomonadota</taxon>
        <taxon>Betaproteobacteria</taxon>
        <taxon>Rhodocyclales</taxon>
        <taxon>Rhodocyclaceae</taxon>
        <taxon>Aromatoleum</taxon>
    </lineage>
</organism>
<accession>A0ABX1Q9G1</accession>
<name>A0ABX1Q9G1_9RHOO</name>
<dbReference type="RefSeq" id="WP_169259823.1">
    <property type="nucleotide sequence ID" value="NZ_WTVQ01000010.1"/>
</dbReference>
<reference evidence="2 3" key="1">
    <citation type="submission" date="2019-12" db="EMBL/GenBank/DDBJ databases">
        <title>Comparative genomics gives insights into the taxonomy of the Azoarcus-Aromatoleum group and reveals separate origins of nif in the plant-associated Azoarcus and non-plant-associated Aromatoleum sub-groups.</title>
        <authorList>
            <person name="Lafos M."/>
            <person name="Maluk M."/>
            <person name="Batista M."/>
            <person name="Junghare M."/>
            <person name="Carmona M."/>
            <person name="Faoro H."/>
            <person name="Cruz L.M."/>
            <person name="Battistoni F."/>
            <person name="De Souza E."/>
            <person name="Pedrosa F."/>
            <person name="Chen W.-M."/>
            <person name="Poole P.S."/>
            <person name="Dixon R.A."/>
            <person name="James E.K."/>
        </authorList>
    </citation>
    <scope>NUCLEOTIDE SEQUENCE [LARGE SCALE GENOMIC DNA]</scope>
    <source>
        <strain evidence="2 3">22Lin</strain>
    </source>
</reference>
<proteinExistence type="predicted"/>
<evidence type="ECO:0000313" key="3">
    <source>
        <dbReference type="Proteomes" id="UP000648984"/>
    </source>
</evidence>
<feature type="signal peptide" evidence="1">
    <location>
        <begin position="1"/>
        <end position="22"/>
    </location>
</feature>
<sequence>MKSFKTTILIASLSAMTGSVWAAPVEKCGGADIANGPFAYAQTGIFNATFSGTGGDALNAGFDVAAPMPKTDTAAENVFPGQGGLNECAFYADAFIGVLEIELVADASGNPLSTPVKVALDSALGQTIAGAVSVAPGAWNAFVPGDKTPVSVNVTNPNVAPAYYGEYALKLAAKADGFGIGVGPGVMLSLVLTAPTLTDKTAPTVTINKPAVEEILGKVAVEILASDPNDSAAATGLASLSASVSSAGGKVLNLPLALTLDQALTAPAGVMVTGTGEFTPTGGTGELGTVIGAPFAVVSPSGIGTYTLKATARDGAGNTTVANKTFRVGYDVGFTKEFSTTPCQTGGSANCAGQFKFTVNRSSTTSDGAFMVDHSVIVKLREASSNAEVASHSYGTGAIGSYVKIDAATTPSYETNFRRGDWGATTPKAYKAEVYFVDVDGNPVLQKTSNAVTF</sequence>
<gene>
    <name evidence="2" type="ORF">GPA25_07835</name>
</gene>
<evidence type="ECO:0000313" key="2">
    <source>
        <dbReference type="EMBL" id="NMG74670.1"/>
    </source>
</evidence>
<feature type="chain" id="PRO_5045146271" evidence="1">
    <location>
        <begin position="23"/>
        <end position="454"/>
    </location>
</feature>
<evidence type="ECO:0000256" key="1">
    <source>
        <dbReference type="SAM" id="SignalP"/>
    </source>
</evidence>
<keyword evidence="1" id="KW-0732">Signal</keyword>
<keyword evidence="3" id="KW-1185">Reference proteome</keyword>
<dbReference type="EMBL" id="WTVQ01000010">
    <property type="protein sequence ID" value="NMG74670.1"/>
    <property type="molecule type" value="Genomic_DNA"/>
</dbReference>
<protein>
    <submittedName>
        <fullName evidence="2">Uncharacterized protein</fullName>
    </submittedName>
</protein>